<dbReference type="InterPro" id="IPR001888">
    <property type="entry name" value="Transposase_1"/>
</dbReference>
<dbReference type="AlphaFoldDB" id="A0A4Y2BS94"/>
<evidence type="ECO:0000313" key="2">
    <source>
        <dbReference type="Proteomes" id="UP000499080"/>
    </source>
</evidence>
<sequence length="103" mass="11922">MSLITGDTTWVFQYDPETKRQSQECYIPSSPRLKKARMSNSRIKSILICFSESKGIAHKEFVPQGHTVNQQIYRMVLEQLRERVMRVGGPVSRKFAVSLIDFN</sequence>
<dbReference type="Gene3D" id="3.30.420.10">
    <property type="entry name" value="Ribonuclease H-like superfamily/Ribonuclease H"/>
    <property type="match status" value="1"/>
</dbReference>
<protein>
    <recommendedName>
        <fullName evidence="3">Mariner Mos1 transposase</fullName>
    </recommendedName>
</protein>
<name>A0A4Y2BS94_ARAVE</name>
<dbReference type="OrthoDB" id="6433552at2759"/>
<organism evidence="1 2">
    <name type="scientific">Araneus ventricosus</name>
    <name type="common">Orbweaver spider</name>
    <name type="synonym">Epeira ventricosa</name>
    <dbReference type="NCBI Taxonomy" id="182803"/>
    <lineage>
        <taxon>Eukaryota</taxon>
        <taxon>Metazoa</taxon>
        <taxon>Ecdysozoa</taxon>
        <taxon>Arthropoda</taxon>
        <taxon>Chelicerata</taxon>
        <taxon>Arachnida</taxon>
        <taxon>Araneae</taxon>
        <taxon>Araneomorphae</taxon>
        <taxon>Entelegynae</taxon>
        <taxon>Araneoidea</taxon>
        <taxon>Araneidae</taxon>
        <taxon>Araneus</taxon>
    </lineage>
</organism>
<dbReference type="Pfam" id="PF01359">
    <property type="entry name" value="Transposase_1"/>
    <property type="match status" value="1"/>
</dbReference>
<dbReference type="Proteomes" id="UP000499080">
    <property type="component" value="Unassembled WGS sequence"/>
</dbReference>
<proteinExistence type="predicted"/>
<evidence type="ECO:0000313" key="1">
    <source>
        <dbReference type="EMBL" id="GBL95092.1"/>
    </source>
</evidence>
<evidence type="ECO:0008006" key="3">
    <source>
        <dbReference type="Google" id="ProtNLM"/>
    </source>
</evidence>
<gene>
    <name evidence="1" type="ORF">AVEN_188830_1</name>
</gene>
<keyword evidence="2" id="KW-1185">Reference proteome</keyword>
<dbReference type="GO" id="GO:0003676">
    <property type="term" value="F:nucleic acid binding"/>
    <property type="evidence" value="ECO:0007669"/>
    <property type="project" value="InterPro"/>
</dbReference>
<dbReference type="InterPro" id="IPR036397">
    <property type="entry name" value="RNaseH_sf"/>
</dbReference>
<reference evidence="1 2" key="1">
    <citation type="journal article" date="2019" name="Sci. Rep.">
        <title>Orb-weaving spider Araneus ventricosus genome elucidates the spidroin gene catalogue.</title>
        <authorList>
            <person name="Kono N."/>
            <person name="Nakamura H."/>
            <person name="Ohtoshi R."/>
            <person name="Moran D.A.P."/>
            <person name="Shinohara A."/>
            <person name="Yoshida Y."/>
            <person name="Fujiwara M."/>
            <person name="Mori M."/>
            <person name="Tomita M."/>
            <person name="Arakawa K."/>
        </authorList>
    </citation>
    <scope>NUCLEOTIDE SEQUENCE [LARGE SCALE GENOMIC DNA]</scope>
</reference>
<accession>A0A4Y2BS94</accession>
<dbReference type="EMBL" id="BGPR01000108">
    <property type="protein sequence ID" value="GBL95092.1"/>
    <property type="molecule type" value="Genomic_DNA"/>
</dbReference>
<comment type="caution">
    <text evidence="1">The sequence shown here is derived from an EMBL/GenBank/DDBJ whole genome shotgun (WGS) entry which is preliminary data.</text>
</comment>